<name>A0ABP2BL22_9HYPH</name>
<sequence>MHALHGATEIEVGVPGGGKLVELVGLEVVRLDELVPGVGRVLHLLYQRIELTRIFGNGDIEIISNTLPQLFPPEDVAVHGVECFVAGIGFGTCPDDLLGQNPGVRDVVQAAIGRGAAGKAEGLPGRLADRGMGCQRRADVHQIADCITDDGMRAMNGPAETIFRAIGHHHIFKLVIEVLLGKAGCRFTERRNGGDLAVILEGTKIVLGAGNDAHMLHAALLREGIEHRAQHVAVQSDVFVFVGAERPGAVKDVGRGEIGECGDGCVPIKEIDAAGLDVGGADRRPPRQAMNLPATFAAKMLGHIQSHDPRYADNQRALLVHFTPLMFGKRVKMAAVALVGNPIHGISKVKIVHRWSRHAKPRL</sequence>
<keyword evidence="2" id="KW-1185">Reference proteome</keyword>
<protein>
    <submittedName>
        <fullName evidence="1">Uncharacterized protein</fullName>
    </submittedName>
</protein>
<dbReference type="Proteomes" id="UP000191812">
    <property type="component" value="Unassembled WGS sequence"/>
</dbReference>
<accession>A0ABP2BL22</accession>
<evidence type="ECO:0000313" key="2">
    <source>
        <dbReference type="Proteomes" id="UP000191812"/>
    </source>
</evidence>
<proteinExistence type="predicted"/>
<evidence type="ECO:0000313" key="1">
    <source>
        <dbReference type="EMBL" id="CUX50762.1"/>
    </source>
</evidence>
<organism evidence="1 2">
    <name type="scientific">Agrobacterium genomosp. 13 str. CFBP 6927</name>
    <dbReference type="NCBI Taxonomy" id="1183428"/>
    <lineage>
        <taxon>Bacteria</taxon>
        <taxon>Pseudomonadati</taxon>
        <taxon>Pseudomonadota</taxon>
        <taxon>Alphaproteobacteria</taxon>
        <taxon>Hyphomicrobiales</taxon>
        <taxon>Rhizobiaceae</taxon>
        <taxon>Rhizobium/Agrobacterium group</taxon>
        <taxon>Agrobacterium</taxon>
        <taxon>Agrobacterium tumefaciens complex</taxon>
    </lineage>
</organism>
<gene>
    <name evidence="1" type="ORF">AGR13a_Lc110220</name>
</gene>
<reference evidence="1 2" key="1">
    <citation type="submission" date="2016-01" db="EMBL/GenBank/DDBJ databases">
        <authorList>
            <person name="Regsiter A."/>
            <person name="william w."/>
        </authorList>
    </citation>
    <scope>NUCLEOTIDE SEQUENCE [LARGE SCALE GENOMIC DNA]</scope>
    <source>
        <strain evidence="1 2">CFBP 6927</strain>
    </source>
</reference>
<dbReference type="EMBL" id="FBWH01000037">
    <property type="protein sequence ID" value="CUX50762.1"/>
    <property type="molecule type" value="Genomic_DNA"/>
</dbReference>
<comment type="caution">
    <text evidence="1">The sequence shown here is derived from an EMBL/GenBank/DDBJ whole genome shotgun (WGS) entry which is preliminary data.</text>
</comment>